<dbReference type="GO" id="GO:0042554">
    <property type="term" value="P:superoxide anion generation"/>
    <property type="evidence" value="ECO:0007669"/>
    <property type="project" value="TreeGrafter"/>
</dbReference>
<dbReference type="GO" id="GO:0045730">
    <property type="term" value="P:respiratory burst"/>
    <property type="evidence" value="ECO:0007669"/>
    <property type="project" value="TreeGrafter"/>
</dbReference>
<evidence type="ECO:0000256" key="2">
    <source>
        <dbReference type="ARBA" id="ARBA00022443"/>
    </source>
</evidence>
<dbReference type="GO" id="GO:0016176">
    <property type="term" value="F:superoxide-generating NADPH oxidase activator activity"/>
    <property type="evidence" value="ECO:0007669"/>
    <property type="project" value="InterPro"/>
</dbReference>
<dbReference type="SMART" id="SM00326">
    <property type="entry name" value="SH3"/>
    <property type="match status" value="2"/>
</dbReference>
<dbReference type="InterPro" id="IPR036028">
    <property type="entry name" value="SH3-like_dom_sf"/>
</dbReference>
<accession>A0A852M170</accession>
<feature type="domain" description="SH3" evidence="7">
    <location>
        <begin position="77"/>
        <end position="136"/>
    </location>
</feature>
<dbReference type="Pfam" id="PF16621">
    <property type="entry name" value="NCF1_PBR_AIR"/>
    <property type="match status" value="1"/>
</dbReference>
<feature type="domain" description="SH3" evidence="7">
    <location>
        <begin position="7"/>
        <end position="66"/>
    </location>
</feature>
<dbReference type="Pfam" id="PF00018">
    <property type="entry name" value="SH3_1"/>
    <property type="match status" value="2"/>
</dbReference>
<dbReference type="Proteomes" id="UP000632886">
    <property type="component" value="Unassembled WGS sequence"/>
</dbReference>
<dbReference type="InterPro" id="IPR001655">
    <property type="entry name" value="P47PHOX"/>
</dbReference>
<evidence type="ECO:0000313" key="8">
    <source>
        <dbReference type="EMBL" id="NXX96076.1"/>
    </source>
</evidence>
<evidence type="ECO:0000313" key="9">
    <source>
        <dbReference type="Proteomes" id="UP000632886"/>
    </source>
</evidence>
<dbReference type="InterPro" id="IPR032136">
    <property type="entry name" value="NCF1_PBR/AIR"/>
</dbReference>
<keyword evidence="2 5" id="KW-0728">SH3 domain</keyword>
<keyword evidence="3" id="KW-0963">Cytoplasm</keyword>
<comment type="caution">
    <text evidence="8">The sequence shown here is derived from an EMBL/GenBank/DDBJ whole genome shotgun (WGS) entry which is preliminary data.</text>
</comment>
<dbReference type="InterPro" id="IPR001452">
    <property type="entry name" value="SH3_domain"/>
</dbReference>
<evidence type="ECO:0000259" key="7">
    <source>
        <dbReference type="PROSITE" id="PS50002"/>
    </source>
</evidence>
<organism evidence="8 9">
    <name type="scientific">Centropus bengalensis</name>
    <name type="common">lesser coucal</name>
    <dbReference type="NCBI Taxonomy" id="1463675"/>
    <lineage>
        <taxon>Eukaryota</taxon>
        <taxon>Metazoa</taxon>
        <taxon>Chordata</taxon>
        <taxon>Craniata</taxon>
        <taxon>Vertebrata</taxon>
        <taxon>Euteleostomi</taxon>
        <taxon>Archelosauria</taxon>
        <taxon>Archosauria</taxon>
        <taxon>Dinosauria</taxon>
        <taxon>Saurischia</taxon>
        <taxon>Theropoda</taxon>
        <taxon>Coelurosauria</taxon>
        <taxon>Aves</taxon>
        <taxon>Neognathae</taxon>
        <taxon>Neoaves</taxon>
        <taxon>Otidimorphae</taxon>
        <taxon>Cuculiformes</taxon>
        <taxon>Centropidae</taxon>
        <taxon>Centropus</taxon>
    </lineage>
</organism>
<evidence type="ECO:0000256" key="3">
    <source>
        <dbReference type="ARBA" id="ARBA00022490"/>
    </source>
</evidence>
<dbReference type="GO" id="GO:0043020">
    <property type="term" value="C:NADPH oxidase complex"/>
    <property type="evidence" value="ECO:0007669"/>
    <property type="project" value="TreeGrafter"/>
</dbReference>
<dbReference type="InterPro" id="IPR015039">
    <property type="entry name" value="NCF1_C"/>
</dbReference>
<dbReference type="CDD" id="cd12021">
    <property type="entry name" value="SH3_p47phox_1"/>
    <property type="match status" value="1"/>
</dbReference>
<reference evidence="8 9" key="1">
    <citation type="submission" date="2020-02" db="EMBL/GenBank/DDBJ databases">
        <title>Bird 10,000 Genomes (B10K) Project - Family phase.</title>
        <authorList>
            <person name="Zhang G."/>
        </authorList>
    </citation>
    <scope>NUCLEOTIDE SEQUENCE [LARGE SCALE GENOMIC DNA]</scope>
    <source>
        <strain evidence="8">B10K-DU-017-21</strain>
    </source>
</reference>
<evidence type="ECO:0000256" key="4">
    <source>
        <dbReference type="ARBA" id="ARBA00022553"/>
    </source>
</evidence>
<dbReference type="CDD" id="cd12022">
    <property type="entry name" value="SH3_p47phox_2"/>
    <property type="match status" value="1"/>
</dbReference>
<name>A0A852M170_9AVES</name>
<dbReference type="GO" id="GO:0005737">
    <property type="term" value="C:cytoplasm"/>
    <property type="evidence" value="ECO:0007669"/>
    <property type="project" value="UniProtKB-SubCell"/>
</dbReference>
<feature type="region of interest" description="Disordered" evidence="6">
    <location>
        <begin position="203"/>
        <end position="224"/>
    </location>
</feature>
<dbReference type="PRINTS" id="PR00452">
    <property type="entry name" value="SH3DOMAIN"/>
</dbReference>
<dbReference type="InterPro" id="IPR035757">
    <property type="entry name" value="NCF1_SH3_2"/>
</dbReference>
<dbReference type="SUPFAM" id="SSF50044">
    <property type="entry name" value="SH3-domain"/>
    <property type="match status" value="2"/>
</dbReference>
<keyword evidence="4" id="KW-0597">Phosphoprotein</keyword>
<dbReference type="PANTHER" id="PTHR15706">
    <property type="entry name" value="SH3 MULTIPLE DOMAIN"/>
    <property type="match status" value="1"/>
</dbReference>
<feature type="compositionally biased region" description="Basic and acidic residues" evidence="6">
    <location>
        <begin position="203"/>
        <end position="212"/>
    </location>
</feature>
<dbReference type="InterPro" id="IPR035756">
    <property type="entry name" value="NCF1_SH3_1"/>
</dbReference>
<dbReference type="PRINTS" id="PR00498">
    <property type="entry name" value="P47PHOX"/>
</dbReference>
<dbReference type="PROSITE" id="PS50002">
    <property type="entry name" value="SH3"/>
    <property type="match status" value="2"/>
</dbReference>
<gene>
    <name evidence="8" type="primary">Ncf1</name>
    <name evidence="8" type="ORF">CENBEN_R09750</name>
</gene>
<comment type="subcellular location">
    <subcellularLocation>
        <location evidence="1">Cytoplasm</location>
    </subcellularLocation>
</comment>
<feature type="non-terminal residue" evidence="8">
    <location>
        <position position="240"/>
    </location>
</feature>
<dbReference type="InterPro" id="IPR051228">
    <property type="entry name" value="NADPH_Oxidase/PX-Domain"/>
</dbReference>
<dbReference type="PANTHER" id="PTHR15706:SF6">
    <property type="entry name" value="NEUTROPHIL CYTOSOL FACTOR 1-RELATED"/>
    <property type="match status" value="1"/>
</dbReference>
<evidence type="ECO:0000256" key="6">
    <source>
        <dbReference type="SAM" id="MobiDB-lite"/>
    </source>
</evidence>
<proteinExistence type="predicted"/>
<dbReference type="FunFam" id="2.30.30.40:FF:000127">
    <property type="entry name" value="neutrophil cytosol factor 1"/>
    <property type="match status" value="1"/>
</dbReference>
<evidence type="ECO:0000256" key="1">
    <source>
        <dbReference type="ARBA" id="ARBA00004496"/>
    </source>
</evidence>
<dbReference type="AlphaFoldDB" id="A0A852M170"/>
<evidence type="ECO:0000256" key="5">
    <source>
        <dbReference type="PROSITE-ProRule" id="PRU00192"/>
    </source>
</evidence>
<keyword evidence="9" id="KW-1185">Reference proteome</keyword>
<protein>
    <submittedName>
        <fullName evidence="8">NCF1 factor</fullName>
    </submittedName>
</protein>
<feature type="non-terminal residue" evidence="8">
    <location>
        <position position="1"/>
    </location>
</feature>
<dbReference type="Pfam" id="PF08944">
    <property type="entry name" value="p47_phox_C"/>
    <property type="match status" value="1"/>
</dbReference>
<dbReference type="EMBL" id="WBNK01000955">
    <property type="protein sequence ID" value="NXX96076.1"/>
    <property type="molecule type" value="Genomic_DNA"/>
</dbReference>
<sequence length="240" mass="27450">ADITGPIVLQTYRAIADYEKSSTSEMALQAGDMVDVVEKSENGWWFCQLKNKRGWVPAAYLEPLDGPDESEEQEPNYAGEAYIVQKSYTAAEEDELTLKEGDTIEVIHKLLDGWWVIRKDEATGYYPSMYLQKAGGGNISATSELRNRSAPPRRSTIRNAKSIHKQRRKSISQATYRRNSRQYIQSRRNTLENLQNKANVIFEKNEHEENKPKAQPAVPPRPSKDLILTRCTESTRRKML</sequence>
<dbReference type="Gene3D" id="2.30.30.40">
    <property type="entry name" value="SH3 Domains"/>
    <property type="match status" value="2"/>
</dbReference>
<dbReference type="FunFam" id="2.30.30.40:FF:000121">
    <property type="entry name" value="Neutrophil cytosol factor 1"/>
    <property type="match status" value="1"/>
</dbReference>